<dbReference type="WBParaSite" id="NBR_0000612501-mRNA-1">
    <property type="protein sequence ID" value="NBR_0000612501-mRNA-1"/>
    <property type="gene ID" value="NBR_0000612501"/>
</dbReference>
<evidence type="ECO:0000313" key="5">
    <source>
        <dbReference type="Proteomes" id="UP000271162"/>
    </source>
</evidence>
<dbReference type="Proteomes" id="UP000271162">
    <property type="component" value="Unassembled WGS sequence"/>
</dbReference>
<dbReference type="PANTHER" id="PTHR12072:SF5">
    <property type="entry name" value="CWF19-LIKE PROTEIN 2"/>
    <property type="match status" value="1"/>
</dbReference>
<reference evidence="4 5" key="2">
    <citation type="submission" date="2018-11" db="EMBL/GenBank/DDBJ databases">
        <authorList>
            <consortium name="Pathogen Informatics"/>
        </authorList>
    </citation>
    <scope>NUCLEOTIDE SEQUENCE [LARGE SCALE GENOMIC DNA]</scope>
</reference>
<sequence>MRKENAILSDKEVPVDLHRRLGDKSAKVKRHDDESLDDIAEMQKQKQKHERKDERLANDRNRKEHKRLERSLADCSRCLDSGKIAKHAIVAVGIHTYLAVVEWDGLDDQHCLIAPTEHTCSSIQLDENVWDEMRIWRKGLVAMWRAMDMDCLFVEMSRNVTAGPHHIIECIPVPMEIGETAPIYFKLKVRGQILKTLHWVTDENCTSGEVRTHLLKPRTLSTHIH</sequence>
<comment type="similarity">
    <text evidence="1">Belongs to the CWF19 family.</text>
</comment>
<organism evidence="6">
    <name type="scientific">Nippostrongylus brasiliensis</name>
    <name type="common">Rat hookworm</name>
    <dbReference type="NCBI Taxonomy" id="27835"/>
    <lineage>
        <taxon>Eukaryota</taxon>
        <taxon>Metazoa</taxon>
        <taxon>Ecdysozoa</taxon>
        <taxon>Nematoda</taxon>
        <taxon>Chromadorea</taxon>
        <taxon>Rhabditida</taxon>
        <taxon>Rhabditina</taxon>
        <taxon>Rhabditomorpha</taxon>
        <taxon>Strongyloidea</taxon>
        <taxon>Heligmosomidae</taxon>
        <taxon>Nippostrongylus</taxon>
    </lineage>
</organism>
<evidence type="ECO:0000313" key="4">
    <source>
        <dbReference type="EMBL" id="VDL69715.1"/>
    </source>
</evidence>
<protein>
    <submittedName>
        <fullName evidence="6">CWF19-like protein 2 homolog (inferred by orthology to a C. elegans protein)</fullName>
    </submittedName>
</protein>
<evidence type="ECO:0000256" key="1">
    <source>
        <dbReference type="ARBA" id="ARBA00006795"/>
    </source>
</evidence>
<feature type="region of interest" description="Disordered" evidence="2">
    <location>
        <begin position="42"/>
        <end position="65"/>
    </location>
</feature>
<name>A0A158QX20_NIPBR</name>
<dbReference type="GO" id="GO:0071014">
    <property type="term" value="C:post-mRNA release spliceosomal complex"/>
    <property type="evidence" value="ECO:0007669"/>
    <property type="project" value="TreeGrafter"/>
</dbReference>
<proteinExistence type="inferred from homology"/>
<dbReference type="STRING" id="27835.A0A158QX20"/>
<dbReference type="PANTHER" id="PTHR12072">
    <property type="entry name" value="CWF19, CELL CYCLE CONTROL PROTEIN"/>
    <property type="match status" value="1"/>
</dbReference>
<dbReference type="EMBL" id="UYSL01019778">
    <property type="protein sequence ID" value="VDL69715.1"/>
    <property type="molecule type" value="Genomic_DNA"/>
</dbReference>
<accession>A0A158QX20</accession>
<dbReference type="Pfam" id="PF04677">
    <property type="entry name" value="CwfJ_C_1"/>
    <property type="match status" value="1"/>
</dbReference>
<gene>
    <name evidence="4" type="ORF">NBR_LOCUS6126</name>
</gene>
<evidence type="ECO:0000256" key="2">
    <source>
        <dbReference type="SAM" id="MobiDB-lite"/>
    </source>
</evidence>
<dbReference type="GO" id="GO:0000398">
    <property type="term" value="P:mRNA splicing, via spliceosome"/>
    <property type="evidence" value="ECO:0007669"/>
    <property type="project" value="TreeGrafter"/>
</dbReference>
<feature type="compositionally biased region" description="Basic and acidic residues" evidence="2">
    <location>
        <begin position="50"/>
        <end position="65"/>
    </location>
</feature>
<dbReference type="AlphaFoldDB" id="A0A158QX20"/>
<dbReference type="InterPro" id="IPR040194">
    <property type="entry name" value="Cwf19-like"/>
</dbReference>
<feature type="domain" description="Cwf19-like C-terminal" evidence="3">
    <location>
        <begin position="63"/>
        <end position="186"/>
    </location>
</feature>
<keyword evidence="5" id="KW-1185">Reference proteome</keyword>
<evidence type="ECO:0000313" key="6">
    <source>
        <dbReference type="WBParaSite" id="NBR_0000612501-mRNA-1"/>
    </source>
</evidence>
<dbReference type="InterPro" id="IPR006768">
    <property type="entry name" value="Cwf19-like_C_dom-1"/>
</dbReference>
<reference evidence="6" key="1">
    <citation type="submission" date="2016-04" db="UniProtKB">
        <authorList>
            <consortium name="WormBaseParasite"/>
        </authorList>
    </citation>
    <scope>IDENTIFICATION</scope>
</reference>
<evidence type="ECO:0000259" key="3">
    <source>
        <dbReference type="Pfam" id="PF04677"/>
    </source>
</evidence>